<dbReference type="Proteomes" id="UP000823388">
    <property type="component" value="Chromosome 6N"/>
</dbReference>
<proteinExistence type="predicted"/>
<evidence type="ECO:0000313" key="1">
    <source>
        <dbReference type="EMBL" id="KAG2577319.1"/>
    </source>
</evidence>
<accession>A0A8T0QWG4</accession>
<protein>
    <submittedName>
        <fullName evidence="1">Uncharacterized protein</fullName>
    </submittedName>
</protein>
<reference evidence="1" key="1">
    <citation type="submission" date="2020-05" db="EMBL/GenBank/DDBJ databases">
        <title>WGS assembly of Panicum virgatum.</title>
        <authorList>
            <person name="Lovell J.T."/>
            <person name="Jenkins J."/>
            <person name="Shu S."/>
            <person name="Juenger T.E."/>
            <person name="Schmutz J."/>
        </authorList>
    </citation>
    <scope>NUCLEOTIDE SEQUENCE</scope>
    <source>
        <strain evidence="1">AP13</strain>
    </source>
</reference>
<keyword evidence="2" id="KW-1185">Reference proteome</keyword>
<dbReference type="AlphaFoldDB" id="A0A8T0QWG4"/>
<organism evidence="1 2">
    <name type="scientific">Panicum virgatum</name>
    <name type="common">Blackwell switchgrass</name>
    <dbReference type="NCBI Taxonomy" id="38727"/>
    <lineage>
        <taxon>Eukaryota</taxon>
        <taxon>Viridiplantae</taxon>
        <taxon>Streptophyta</taxon>
        <taxon>Embryophyta</taxon>
        <taxon>Tracheophyta</taxon>
        <taxon>Spermatophyta</taxon>
        <taxon>Magnoliopsida</taxon>
        <taxon>Liliopsida</taxon>
        <taxon>Poales</taxon>
        <taxon>Poaceae</taxon>
        <taxon>PACMAD clade</taxon>
        <taxon>Panicoideae</taxon>
        <taxon>Panicodae</taxon>
        <taxon>Paniceae</taxon>
        <taxon>Panicinae</taxon>
        <taxon>Panicum</taxon>
        <taxon>Panicum sect. Hiantes</taxon>
    </lineage>
</organism>
<comment type="caution">
    <text evidence="1">The sequence shown here is derived from an EMBL/GenBank/DDBJ whole genome shotgun (WGS) entry which is preliminary data.</text>
</comment>
<gene>
    <name evidence="1" type="ORF">PVAP13_6NG091212</name>
</gene>
<sequence>MIPIVASGKESPVKLTYERSAIEACLLELENYGYLIPNLSWFKIKALQQNQHDIVSLCETLSRENLYDIDIFGNTFTAISLEEILCQAVEQLGYYVTELGPVYTRGGLYQSSFKFRTTPDHTVEPMFTVYGKALPRRSNVGYEFVKSTISKCEFLRLYYILHVWL</sequence>
<name>A0A8T0QWG4_PANVG</name>
<evidence type="ECO:0000313" key="2">
    <source>
        <dbReference type="Proteomes" id="UP000823388"/>
    </source>
</evidence>
<dbReference type="EMBL" id="CM029048">
    <property type="protein sequence ID" value="KAG2577319.1"/>
    <property type="molecule type" value="Genomic_DNA"/>
</dbReference>